<protein>
    <submittedName>
        <fullName evidence="6">CRISPR-associated helicase Cas3, subtype I-F/YPEST</fullName>
    </submittedName>
</protein>
<evidence type="ECO:0000259" key="5">
    <source>
        <dbReference type="PROSITE" id="PS51643"/>
    </source>
</evidence>
<dbReference type="AlphaFoldDB" id="A0A4U9WJ67"/>
<feature type="transmembrane region" description="Helical" evidence="4">
    <location>
        <begin position="115"/>
        <end position="135"/>
    </location>
</feature>
<gene>
    <name evidence="6" type="ORF">NCTC12965_08087</name>
</gene>
<organism evidence="6">
    <name type="scientific">Serratia fonticola</name>
    <dbReference type="NCBI Taxonomy" id="47917"/>
    <lineage>
        <taxon>Bacteria</taxon>
        <taxon>Pseudomonadati</taxon>
        <taxon>Pseudomonadota</taxon>
        <taxon>Gammaproteobacteria</taxon>
        <taxon>Enterobacterales</taxon>
        <taxon>Yersiniaceae</taxon>
        <taxon>Serratia</taxon>
    </lineage>
</organism>
<keyword evidence="1" id="KW-0479">Metal-binding</keyword>
<name>A0A4U9WJ67_SERFO</name>
<keyword evidence="2" id="KW-0378">Hydrolase</keyword>
<keyword evidence="4" id="KW-0812">Transmembrane</keyword>
<dbReference type="InterPro" id="IPR038257">
    <property type="entry name" value="CRISPR-assoc_Cas3_HD_sf"/>
</dbReference>
<accession>A0A4U9WJ67</accession>
<feature type="domain" description="HD Cas3-type" evidence="5">
    <location>
        <begin position="15"/>
        <end position="154"/>
    </location>
</feature>
<keyword evidence="3" id="KW-0051">Antiviral defense</keyword>
<dbReference type="GO" id="GO:0016787">
    <property type="term" value="F:hydrolase activity"/>
    <property type="evidence" value="ECO:0007669"/>
    <property type="project" value="UniProtKB-KW"/>
</dbReference>
<dbReference type="InterPro" id="IPR006483">
    <property type="entry name" value="CRISPR-assoc_Cas3_HD"/>
</dbReference>
<evidence type="ECO:0000313" key="6">
    <source>
        <dbReference type="EMBL" id="VTR59454.1"/>
    </source>
</evidence>
<dbReference type="GO" id="GO:0046872">
    <property type="term" value="F:metal ion binding"/>
    <property type="evidence" value="ECO:0007669"/>
    <property type="project" value="UniProtKB-KW"/>
</dbReference>
<dbReference type="Gene3D" id="1.10.3210.30">
    <property type="match status" value="1"/>
</dbReference>
<reference evidence="6" key="1">
    <citation type="submission" date="2019-05" db="EMBL/GenBank/DDBJ databases">
        <authorList>
            <consortium name="Pathogen Informatics"/>
        </authorList>
    </citation>
    <scope>NUCLEOTIDE SEQUENCE [LARGE SCALE GENOMIC DNA]</scope>
    <source>
        <strain evidence="6">NCTC12965</strain>
    </source>
</reference>
<sequence length="154" mass="17372">MPTNITERDVLRSQDENSWHSVEAISLMAGIAGLFHDFGKANFLFQNGLRGKGKHFQPYRHEWVSLRLFCAWVGERSDKQWITALAAIDESDESQMITTLVKDSVDVFINPFLSLPPLATTIAWLIVSITVCLLTQKGIRKVGVRQSLRIWTAG</sequence>
<evidence type="ECO:0000256" key="1">
    <source>
        <dbReference type="ARBA" id="ARBA00022723"/>
    </source>
</evidence>
<dbReference type="GO" id="GO:0051607">
    <property type="term" value="P:defense response to virus"/>
    <property type="evidence" value="ECO:0007669"/>
    <property type="project" value="UniProtKB-KW"/>
</dbReference>
<evidence type="ECO:0000256" key="3">
    <source>
        <dbReference type="ARBA" id="ARBA00023118"/>
    </source>
</evidence>
<dbReference type="PROSITE" id="PS51643">
    <property type="entry name" value="HD_CAS3"/>
    <property type="match status" value="1"/>
</dbReference>
<evidence type="ECO:0000256" key="2">
    <source>
        <dbReference type="ARBA" id="ARBA00022801"/>
    </source>
</evidence>
<keyword evidence="4" id="KW-0472">Membrane</keyword>
<evidence type="ECO:0000256" key="4">
    <source>
        <dbReference type="SAM" id="Phobius"/>
    </source>
</evidence>
<proteinExistence type="predicted"/>
<dbReference type="EMBL" id="CABEEZ010000159">
    <property type="protein sequence ID" value="VTR59454.1"/>
    <property type="molecule type" value="Genomic_DNA"/>
</dbReference>
<keyword evidence="4" id="KW-1133">Transmembrane helix</keyword>